<comment type="catalytic activity">
    <reaction evidence="10">
        <text>a plastoquinone + NADPH + (n+1) H(+)(in) = a plastoquinol + NADP(+) + n H(+)(out)</text>
        <dbReference type="Rhea" id="RHEA:42612"/>
        <dbReference type="Rhea" id="RHEA-COMP:9561"/>
        <dbReference type="Rhea" id="RHEA-COMP:9562"/>
        <dbReference type="ChEBI" id="CHEBI:15378"/>
        <dbReference type="ChEBI" id="CHEBI:17757"/>
        <dbReference type="ChEBI" id="CHEBI:57783"/>
        <dbReference type="ChEBI" id="CHEBI:58349"/>
        <dbReference type="ChEBI" id="CHEBI:62192"/>
    </reaction>
</comment>
<feature type="transmembrane region" description="Helical" evidence="12">
    <location>
        <begin position="377"/>
        <end position="406"/>
    </location>
</feature>
<feature type="transmembrane region" description="Helical" evidence="12">
    <location>
        <begin position="352"/>
        <end position="371"/>
    </location>
</feature>
<protein>
    <submittedName>
        <fullName evidence="14">NADH dehydrogenase subunit 2</fullName>
    </submittedName>
</protein>
<evidence type="ECO:0000256" key="6">
    <source>
        <dbReference type="ARBA" id="ARBA00022967"/>
    </source>
</evidence>
<feature type="transmembrane region" description="Helical" evidence="12">
    <location>
        <begin position="259"/>
        <end position="277"/>
    </location>
</feature>
<feature type="transmembrane region" description="Helical" evidence="12">
    <location>
        <begin position="311"/>
        <end position="332"/>
    </location>
</feature>
<evidence type="ECO:0000256" key="1">
    <source>
        <dbReference type="ARBA" id="ARBA00004141"/>
    </source>
</evidence>
<feature type="transmembrane region" description="Helical" evidence="12">
    <location>
        <begin position="432"/>
        <end position="449"/>
    </location>
</feature>
<evidence type="ECO:0000256" key="12">
    <source>
        <dbReference type="SAM" id="Phobius"/>
    </source>
</evidence>
<comment type="catalytic activity">
    <reaction evidence="11">
        <text>a plastoquinone + NADH + (n+1) H(+)(in) = a plastoquinol + NAD(+) + n H(+)(out)</text>
        <dbReference type="Rhea" id="RHEA:42608"/>
        <dbReference type="Rhea" id="RHEA-COMP:9561"/>
        <dbReference type="Rhea" id="RHEA-COMP:9562"/>
        <dbReference type="ChEBI" id="CHEBI:15378"/>
        <dbReference type="ChEBI" id="CHEBI:17757"/>
        <dbReference type="ChEBI" id="CHEBI:57540"/>
        <dbReference type="ChEBI" id="CHEBI:57945"/>
        <dbReference type="ChEBI" id="CHEBI:62192"/>
    </reaction>
</comment>
<evidence type="ECO:0000259" key="13">
    <source>
        <dbReference type="Pfam" id="PF00361"/>
    </source>
</evidence>
<keyword evidence="6" id="KW-1278">Translocase</keyword>
<feature type="transmembrane region" description="Helical" evidence="12">
    <location>
        <begin position="12"/>
        <end position="31"/>
    </location>
</feature>
<evidence type="ECO:0000256" key="7">
    <source>
        <dbReference type="ARBA" id="ARBA00022989"/>
    </source>
</evidence>
<evidence type="ECO:0000256" key="3">
    <source>
        <dbReference type="ARBA" id="ARBA00022448"/>
    </source>
</evidence>
<sequence>MFNLFLAVSPEIFIINATFILLIHGVVFSTSKKLDYPPLVSNVGWHLFWNNLFRRDNFTYFCQILLLLSTAGTISMCFDSSEQERFDASESIVLIPLSTRSMLFMISAHDSIAMYLAIEPQSLCFYVIAASKRKSEFSTEAGSKYLILGAFSSGILLFGCSMIYGSTGATHFDQLAKILTGYEITGARSSGIFMGILSIAVGSLFKITAVPFYMWAPDIYEGSPTPVTAFLSIAPKISISANISRVSIYGSYGATLQQIFFFCSIASMILGALAAMAQTKVKRLLAHSSIGHVGYIRTGFSCGTIEGIQSLLIGIFIYASMTIDAFAIVSALRQTRVKYIADLGALAKTNPISAITFSITMFSYAGIPPLAGFCSKFYLFFAALGCGAYFLAPVGVVTSVIGRFYYIRLAKRMFFDTPRTWILYEPMDRDKSLLLAMTSSFITSFFPYPSPLFSVTHQMALSSYL</sequence>
<dbReference type="GO" id="GO:0008137">
    <property type="term" value="F:NADH dehydrogenase (ubiquinone) activity"/>
    <property type="evidence" value="ECO:0007669"/>
    <property type="project" value="InterPro"/>
</dbReference>
<dbReference type="GO" id="GO:0042773">
    <property type="term" value="P:ATP synthesis coupled electron transport"/>
    <property type="evidence" value="ECO:0007669"/>
    <property type="project" value="InterPro"/>
</dbReference>
<evidence type="ECO:0000313" key="14">
    <source>
        <dbReference type="EMBL" id="QDE13151.1"/>
    </source>
</evidence>
<dbReference type="NCBIfam" id="TIGR01770">
    <property type="entry name" value="NDH_I_N"/>
    <property type="match status" value="1"/>
</dbReference>
<keyword evidence="9 12" id="KW-0472">Membrane</keyword>
<feature type="transmembrane region" description="Helical" evidence="12">
    <location>
        <begin position="184"/>
        <end position="205"/>
    </location>
</feature>
<keyword evidence="14" id="KW-0496">Mitochondrion</keyword>
<dbReference type="RefSeq" id="YP_009676232.1">
    <property type="nucleotide sequence ID" value="NC_043914.1"/>
</dbReference>
<evidence type="ECO:0000256" key="9">
    <source>
        <dbReference type="ARBA" id="ARBA00023136"/>
    </source>
</evidence>
<gene>
    <name evidence="14" type="primary">nad2</name>
</gene>
<dbReference type="InterPro" id="IPR010096">
    <property type="entry name" value="NADH-Q_OxRdtase_suN/2"/>
</dbReference>
<evidence type="ECO:0000256" key="8">
    <source>
        <dbReference type="ARBA" id="ARBA00023027"/>
    </source>
</evidence>
<keyword evidence="7 12" id="KW-1133">Transmembrane helix</keyword>
<dbReference type="PANTHER" id="PTHR22773">
    <property type="entry name" value="NADH DEHYDROGENASE"/>
    <property type="match status" value="1"/>
</dbReference>
<accession>A0A4Y5WYT7</accession>
<keyword evidence="8" id="KW-0520">NAD</keyword>
<proteinExistence type="inferred from homology"/>
<dbReference type="HAMAP" id="MF_00445">
    <property type="entry name" value="NDH1_NuoN_1"/>
    <property type="match status" value="1"/>
</dbReference>
<feature type="transmembrane region" description="Helical" evidence="12">
    <location>
        <begin position="143"/>
        <end position="164"/>
    </location>
</feature>
<keyword evidence="5 12" id="KW-0812">Transmembrane</keyword>
<dbReference type="EMBL" id="MH376284">
    <property type="protein sequence ID" value="QDE13151.1"/>
    <property type="molecule type" value="Genomic_DNA"/>
</dbReference>
<organism evidence="14">
    <name type="scientific">Camellia sinensis</name>
    <name type="common">Tea plant</name>
    <name type="synonym">Thea sinensis</name>
    <dbReference type="NCBI Taxonomy" id="4442"/>
    <lineage>
        <taxon>Eukaryota</taxon>
        <taxon>Viridiplantae</taxon>
        <taxon>Streptophyta</taxon>
        <taxon>Embryophyta</taxon>
        <taxon>Tracheophyta</taxon>
        <taxon>Spermatophyta</taxon>
        <taxon>Magnoliopsida</taxon>
        <taxon>eudicotyledons</taxon>
        <taxon>Gunneridae</taxon>
        <taxon>Pentapetalae</taxon>
        <taxon>asterids</taxon>
        <taxon>Ericales</taxon>
        <taxon>Theaceae</taxon>
        <taxon>Camellia</taxon>
    </lineage>
</organism>
<name>A0A4Y5WYT7_CAMSI</name>
<geneLocation type="mitochondrion" evidence="14"/>
<keyword evidence="4" id="KW-0934">Plastid</keyword>
<dbReference type="GO" id="GO:0009535">
    <property type="term" value="C:chloroplast thylakoid membrane"/>
    <property type="evidence" value="ECO:0007669"/>
    <property type="project" value="UniProtKB-SubCell"/>
</dbReference>
<dbReference type="GeneID" id="40867533"/>
<evidence type="ECO:0000256" key="11">
    <source>
        <dbReference type="ARBA" id="ARBA00048026"/>
    </source>
</evidence>
<evidence type="ECO:0000256" key="10">
    <source>
        <dbReference type="ARBA" id="ARBA00047726"/>
    </source>
</evidence>
<reference evidence="14" key="1">
    <citation type="journal article" date="2019" name="Genomics">
        <title>Decoding and analysis of organelle genomes of Indian tea (Camellia assamica) for phylogenetic confirmation.</title>
        <authorList>
            <person name="Rawal H.C."/>
            <person name="Kumar P.M."/>
            <person name="Bera B."/>
            <person name="Singh N.K."/>
            <person name="Mondal T.K."/>
        </authorList>
    </citation>
    <scope>NUCLEOTIDE SEQUENCE</scope>
</reference>
<dbReference type="AlphaFoldDB" id="A0A4Y5WYT7"/>
<evidence type="ECO:0000256" key="4">
    <source>
        <dbReference type="ARBA" id="ARBA00022640"/>
    </source>
</evidence>
<evidence type="ECO:0000256" key="5">
    <source>
        <dbReference type="ARBA" id="ARBA00022692"/>
    </source>
</evidence>
<dbReference type="Pfam" id="PF00361">
    <property type="entry name" value="Proton_antipo_M"/>
    <property type="match status" value="1"/>
</dbReference>
<feature type="domain" description="NADH:quinone oxidoreductase/Mrp antiporter transmembrane" evidence="13">
    <location>
        <begin position="108"/>
        <end position="402"/>
    </location>
</feature>
<dbReference type="KEGG" id="csin:40867533"/>
<comment type="subcellular location">
    <subcellularLocation>
        <location evidence="1">Membrane</location>
        <topology evidence="1">Multi-pass membrane protein</topology>
    </subcellularLocation>
    <subcellularLocation>
        <location evidence="2">Plastid</location>
        <location evidence="2">Chloroplast thylakoid membrane</location>
    </subcellularLocation>
</comment>
<evidence type="ECO:0000256" key="2">
    <source>
        <dbReference type="ARBA" id="ARBA00004334"/>
    </source>
</evidence>
<keyword evidence="3" id="KW-0813">Transport</keyword>
<dbReference type="InterPro" id="IPR001750">
    <property type="entry name" value="ND/Mrp_TM"/>
</dbReference>